<sequence length="837" mass="95060">MVMYVSLLWFLLFGLCPISVPDSIPIGMFRTECHDRHFWLSVNSNFLGHKFRFNVQADSKVHEVSGQWAAECGYTMALDSWGDLLLRVSYLACLVENQRETEFQLLVWFINQDSNGKEKSYPLLLTCPLQVPWAPRELVCEQNYMEVEHKFCIKCKFPDINKVVWKHKSHDASPYPQVSVLKLLPPDNHIGTAWVTPAPVELGEGLLEWRVVFRIPAFSQGGGMREETVPVRMAHLLGYHINTTDSRILLRCAYGSKLAYMLQWGETDVEVVSATILYKLKWTLLTVDMSVACTIGQARMDGSDVLWSLPRDLPTLVHPPFIEKVLKLGVGGRYLSECVAHQRGYMIHDNNRTLELRIPFGAEGGFIKSHVIDGLYSQSYFVDVFLLREWEDTAWSLTQQRIFRALFIQHLPRPVTLINKTVPSQREFSISLCCFPHDVSLGNVTVAGQPVLWEEMEWKGVHLSQNPFPNNTYMYLFQMPFSNSLIPQKYLGDRFRRYTLYGVFSFILFPDGEIYNHSATVEAELQDVVLPKLKGECTARGVHTLAYYGNIDSSEWRLYVGGMRVDWELVELGGFSLDPHELYLSLEVPLYAPGMAYEGLGLQGLLVSVLVSLVHLETAEEQTHVQRCVFPVRELLVCLPDGRMVVMVDTAGVSPPVNPNHTALLDPACRPLETDNYRAIFSFSLDSCGTVATHDGDQVIYRNEVRNMPPFPPHLRPLSQPQPHYRVSLGCVHPENGSRTLAIYLPSQSPTLLPMEHAHKTALHSHTRHPEGRGEKQIRHSQDTNLKGVLHPKIKIVINHLPPCCSKPVKALFIFGTQFKIFWMKTGRLATVPKTAK</sequence>
<dbReference type="PANTHER" id="PTHR47130">
    <property type="entry name" value="SI:DKEY-19B23.11-RELATED"/>
    <property type="match status" value="1"/>
</dbReference>
<proteinExistence type="predicted"/>
<dbReference type="AlphaFoldDB" id="A0A8C1R5U7"/>
<dbReference type="Pfam" id="PF23344">
    <property type="entry name" value="ZP-N"/>
    <property type="match status" value="1"/>
</dbReference>
<dbReference type="Pfam" id="PF26562">
    <property type="entry name" value="Ig-like"/>
    <property type="match status" value="1"/>
</dbReference>
<dbReference type="Ensembl" id="ENSCCRT00010099608.1">
    <property type="protein sequence ID" value="ENSCCRP00010089840.1"/>
    <property type="gene ID" value="ENSCCRG00010039265.1"/>
</dbReference>
<keyword evidence="4" id="KW-1185">Reference proteome</keyword>
<name>A0A8C1R5U7_CYPCA</name>
<accession>A0A8C1R5U7</accession>
<dbReference type="InterPro" id="IPR055356">
    <property type="entry name" value="ZP-N"/>
</dbReference>
<feature type="chain" id="PRO_5034647845" description="ZP domain-containing protein" evidence="1">
    <location>
        <begin position="22"/>
        <end position="837"/>
    </location>
</feature>
<protein>
    <recommendedName>
        <fullName evidence="2">ZP domain-containing protein</fullName>
    </recommendedName>
</protein>
<dbReference type="PROSITE" id="PS51034">
    <property type="entry name" value="ZP_2"/>
    <property type="match status" value="1"/>
</dbReference>
<organism evidence="3 4">
    <name type="scientific">Cyprinus carpio</name>
    <name type="common">Common carp</name>
    <dbReference type="NCBI Taxonomy" id="7962"/>
    <lineage>
        <taxon>Eukaryota</taxon>
        <taxon>Metazoa</taxon>
        <taxon>Chordata</taxon>
        <taxon>Craniata</taxon>
        <taxon>Vertebrata</taxon>
        <taxon>Euteleostomi</taxon>
        <taxon>Actinopterygii</taxon>
        <taxon>Neopterygii</taxon>
        <taxon>Teleostei</taxon>
        <taxon>Ostariophysi</taxon>
        <taxon>Cypriniformes</taxon>
        <taxon>Cyprinidae</taxon>
        <taxon>Cyprininae</taxon>
        <taxon>Cyprinus</taxon>
    </lineage>
</organism>
<reference evidence="3" key="2">
    <citation type="submission" date="2025-09" db="UniProtKB">
        <authorList>
            <consortium name="Ensembl"/>
        </authorList>
    </citation>
    <scope>IDENTIFICATION</scope>
</reference>
<keyword evidence="1" id="KW-0732">Signal</keyword>
<evidence type="ECO:0000313" key="4">
    <source>
        <dbReference type="Proteomes" id="UP000694427"/>
    </source>
</evidence>
<reference evidence="3" key="1">
    <citation type="submission" date="2025-08" db="UniProtKB">
        <authorList>
            <consortium name="Ensembl"/>
        </authorList>
    </citation>
    <scope>IDENTIFICATION</scope>
</reference>
<dbReference type="PANTHER" id="PTHR47130:SF1">
    <property type="entry name" value="ZP DOMAIN-CONTAINING PROTEIN"/>
    <property type="match status" value="1"/>
</dbReference>
<evidence type="ECO:0000313" key="3">
    <source>
        <dbReference type="Ensembl" id="ENSCCRP00010089840.1"/>
    </source>
</evidence>
<dbReference type="Proteomes" id="UP000694427">
    <property type="component" value="Unplaced"/>
</dbReference>
<evidence type="ECO:0000259" key="2">
    <source>
        <dbReference type="PROSITE" id="PS51034"/>
    </source>
</evidence>
<evidence type="ECO:0000256" key="1">
    <source>
        <dbReference type="SAM" id="SignalP"/>
    </source>
</evidence>
<dbReference type="InterPro" id="IPR058876">
    <property type="entry name" value="Ig-like_ZP"/>
</dbReference>
<dbReference type="Gene3D" id="2.60.40.3210">
    <property type="entry name" value="Zona pellucida, ZP-N domain"/>
    <property type="match status" value="1"/>
</dbReference>
<dbReference type="InterPro" id="IPR001507">
    <property type="entry name" value="ZP_dom"/>
</dbReference>
<feature type="domain" description="ZP" evidence="2">
    <location>
        <begin position="637"/>
        <end position="837"/>
    </location>
</feature>
<feature type="signal peptide" evidence="1">
    <location>
        <begin position="1"/>
        <end position="21"/>
    </location>
</feature>